<name>A0ACB9TUB3_HOLOL</name>
<organism evidence="1 2">
    <name type="scientific">Holotrichia oblita</name>
    <name type="common">Chafer beetle</name>
    <dbReference type="NCBI Taxonomy" id="644536"/>
    <lineage>
        <taxon>Eukaryota</taxon>
        <taxon>Metazoa</taxon>
        <taxon>Ecdysozoa</taxon>
        <taxon>Arthropoda</taxon>
        <taxon>Hexapoda</taxon>
        <taxon>Insecta</taxon>
        <taxon>Pterygota</taxon>
        <taxon>Neoptera</taxon>
        <taxon>Endopterygota</taxon>
        <taxon>Coleoptera</taxon>
        <taxon>Polyphaga</taxon>
        <taxon>Scarabaeiformia</taxon>
        <taxon>Scarabaeidae</taxon>
        <taxon>Melolonthinae</taxon>
        <taxon>Holotrichia</taxon>
    </lineage>
</organism>
<evidence type="ECO:0000313" key="2">
    <source>
        <dbReference type="Proteomes" id="UP001056778"/>
    </source>
</evidence>
<keyword evidence="2" id="KW-1185">Reference proteome</keyword>
<accession>A0ACB9TUB3</accession>
<gene>
    <name evidence="1" type="ORF">MML48_1g18788</name>
</gene>
<reference evidence="1" key="1">
    <citation type="submission" date="2022-04" db="EMBL/GenBank/DDBJ databases">
        <title>Chromosome-scale genome assembly of Holotrichia oblita Faldermann.</title>
        <authorList>
            <person name="Rongchong L."/>
        </authorList>
    </citation>
    <scope>NUCLEOTIDE SEQUENCE</scope>
    <source>
        <strain evidence="1">81SQS9</strain>
    </source>
</reference>
<protein>
    <submittedName>
        <fullName evidence="1">Coiled-coil domain-containing protein</fullName>
    </submittedName>
</protein>
<dbReference type="Proteomes" id="UP001056778">
    <property type="component" value="Chromosome 1"/>
</dbReference>
<dbReference type="EMBL" id="CM043015">
    <property type="protein sequence ID" value="KAI4470338.1"/>
    <property type="molecule type" value="Genomic_DNA"/>
</dbReference>
<proteinExistence type="predicted"/>
<sequence>MLSAKKVKLHGMQDNRWTTKDKITQYKGLINLFTRDSKIMQIDTQVANKKQQQLLKQLHKDIVLNRQKLDNAFRGDKQQIRNVLQEHRSMQLAYQELHALQIIAHIHQDNFNKRKELDRLTHRMKLRTEALIHAKLQLAELEDRLQYEAPGTLPSEIQAKIVTGQVQDAILKQDAAISVRHIYKKILCIMKKDAIYFDAVLNTLRMDSKLQGKCMFRTVQLGQLATEYLDDRKNEFMQLEKAVKKDMKGREQELETIRQCVGGLNKKLRMLIRRDSDLNVTDNFNPQYRTISELDMLNDLEFTKEIFERLQNVAKVTHFEKIFPCIQEQKRQAERLGELVRRGLENRETLLNKSNHAELMYYDMLYTMNETTFEYKENKKQLKTELDEAKQRIKDTMITISNRGKLMVMIRRSLQQILGKCRPVQRGIETKKTVHRKISQIYIDQPEEVEEDGINLINALSTKLQLLANATANILPLQGAKKDTAEMLYQKLIFESSKIIDTKVKRDEAEALIDTISVEDAQIPTREFIKATSRDIVQQATHTSEEEEEAARAGARKGKK</sequence>
<evidence type="ECO:0000313" key="1">
    <source>
        <dbReference type="EMBL" id="KAI4470338.1"/>
    </source>
</evidence>
<comment type="caution">
    <text evidence="1">The sequence shown here is derived from an EMBL/GenBank/DDBJ whole genome shotgun (WGS) entry which is preliminary data.</text>
</comment>